<dbReference type="RefSeq" id="WP_095902110.1">
    <property type="nucleotide sequence ID" value="NZ_CP022383.1"/>
</dbReference>
<evidence type="ECO:0000313" key="1">
    <source>
        <dbReference type="EMBL" id="ATA80361.1"/>
    </source>
</evidence>
<dbReference type="PROSITE" id="PS51257">
    <property type="entry name" value="PROKAR_LIPOPROTEIN"/>
    <property type="match status" value="1"/>
</dbReference>
<proteinExistence type="predicted"/>
<accession>A0A250F5I4</accession>
<evidence type="ECO:0008006" key="3">
    <source>
        <dbReference type="Google" id="ProtNLM"/>
    </source>
</evidence>
<evidence type="ECO:0000313" key="2">
    <source>
        <dbReference type="Proteomes" id="UP000217334"/>
    </source>
</evidence>
<organism evidence="1 2">
    <name type="scientific">Capnocytophaga sputigena</name>
    <dbReference type="NCBI Taxonomy" id="1019"/>
    <lineage>
        <taxon>Bacteria</taxon>
        <taxon>Pseudomonadati</taxon>
        <taxon>Bacteroidota</taxon>
        <taxon>Flavobacteriia</taxon>
        <taxon>Flavobacteriales</taxon>
        <taxon>Flavobacteriaceae</taxon>
        <taxon>Capnocytophaga</taxon>
    </lineage>
</organism>
<protein>
    <recommendedName>
        <fullName evidence="3">Lipoprotein</fullName>
    </recommendedName>
</protein>
<sequence>MKNIALIFIIVLSACTNTAKISTKDIVQEFSKSSKEELIAKYGEPKNYKWKINGINISKTEFENISNTSFEPIYLTPNKFNEEIGFEGTVQRGSSKVYSIKLEGKSEAVYNSETNTLRVSLEK</sequence>
<gene>
    <name evidence="1" type="ORF">CGC59_12045</name>
</gene>
<reference evidence="2" key="1">
    <citation type="submission" date="2017-06" db="EMBL/GenBank/DDBJ databases">
        <title>Capnocytophaga spp. assemblies.</title>
        <authorList>
            <person name="Gulvik C.A."/>
        </authorList>
    </citation>
    <scope>NUCLEOTIDE SEQUENCE [LARGE SCALE GENOMIC DNA]</scope>
    <source>
        <strain evidence="2">H4486</strain>
    </source>
</reference>
<dbReference type="EMBL" id="CP022383">
    <property type="protein sequence ID" value="ATA80361.1"/>
    <property type="molecule type" value="Genomic_DNA"/>
</dbReference>
<name>A0A250F5I4_CAPSP</name>
<dbReference type="AlphaFoldDB" id="A0A250F5I4"/>
<dbReference type="Proteomes" id="UP000217334">
    <property type="component" value="Chromosome"/>
</dbReference>